<evidence type="ECO:0000313" key="6">
    <source>
        <dbReference type="Proteomes" id="UP000683428"/>
    </source>
</evidence>
<dbReference type="InterPro" id="IPR050950">
    <property type="entry name" value="HTH-type_LysR_regulators"/>
</dbReference>
<sequence length="305" mass="33076">MRLHAKTLHYFDSIRRCGSIREAARQLHVASSAVNRQLLELEDQLGTPLFDRLPGGLRLTAAGEIVARHVISVLQDARRVEGELEALRGIRRGEVTVAAVEGVTSDLLPAVLLQMHQRYPGVRVETRSMGSVAMTAAVARGEADVALGYSLPPDPQLQCLASGRFGIGAVLRPDHPLAGSAPLAFKDCLPYPLILADPELSLHSLMAPLFQRYQGQMEVLTTTNSIELMKRLAERGLGIAFQTCIGLERELAEGRLCHRLLSDRQLASSDLGAYVRTGRSLPPALDAFIRTVGEELGKRGNPPGA</sequence>
<dbReference type="GO" id="GO:0003677">
    <property type="term" value="F:DNA binding"/>
    <property type="evidence" value="ECO:0007669"/>
    <property type="project" value="UniProtKB-KW"/>
</dbReference>
<dbReference type="KEGG" id="aiq:Azoinq_09535"/>
<keyword evidence="1" id="KW-0805">Transcription regulation</keyword>
<keyword evidence="2" id="KW-0238">DNA-binding</keyword>
<evidence type="ECO:0000256" key="2">
    <source>
        <dbReference type="ARBA" id="ARBA00023125"/>
    </source>
</evidence>
<organism evidence="5 6">
    <name type="scientific">Azospira inquinata</name>
    <dbReference type="NCBI Taxonomy" id="2785627"/>
    <lineage>
        <taxon>Bacteria</taxon>
        <taxon>Pseudomonadati</taxon>
        <taxon>Pseudomonadota</taxon>
        <taxon>Betaproteobacteria</taxon>
        <taxon>Rhodocyclales</taxon>
        <taxon>Rhodocyclaceae</taxon>
        <taxon>Azospira</taxon>
    </lineage>
</organism>
<dbReference type="InterPro" id="IPR005119">
    <property type="entry name" value="LysR_subst-bd"/>
</dbReference>
<proteinExistence type="predicted"/>
<evidence type="ECO:0000259" key="4">
    <source>
        <dbReference type="PROSITE" id="PS50931"/>
    </source>
</evidence>
<dbReference type="Pfam" id="PF00126">
    <property type="entry name" value="HTH_1"/>
    <property type="match status" value="1"/>
</dbReference>
<dbReference type="RefSeq" id="WP_216129662.1">
    <property type="nucleotide sequence ID" value="NZ_CP064782.1"/>
</dbReference>
<dbReference type="Proteomes" id="UP000683428">
    <property type="component" value="Chromosome"/>
</dbReference>
<keyword evidence="3" id="KW-0804">Transcription</keyword>
<dbReference type="GO" id="GO:0003700">
    <property type="term" value="F:DNA-binding transcription factor activity"/>
    <property type="evidence" value="ECO:0007669"/>
    <property type="project" value="InterPro"/>
</dbReference>
<name>A0A975SKP0_9RHOO</name>
<gene>
    <name evidence="5" type="ORF">Azoinq_09535</name>
</gene>
<dbReference type="PROSITE" id="PS50931">
    <property type="entry name" value="HTH_LYSR"/>
    <property type="match status" value="1"/>
</dbReference>
<dbReference type="GO" id="GO:0005829">
    <property type="term" value="C:cytosol"/>
    <property type="evidence" value="ECO:0007669"/>
    <property type="project" value="TreeGrafter"/>
</dbReference>
<feature type="domain" description="HTH lysR-type" evidence="4">
    <location>
        <begin position="1"/>
        <end position="60"/>
    </location>
</feature>
<evidence type="ECO:0000256" key="1">
    <source>
        <dbReference type="ARBA" id="ARBA00023015"/>
    </source>
</evidence>
<dbReference type="PANTHER" id="PTHR30419">
    <property type="entry name" value="HTH-TYPE TRANSCRIPTIONAL REGULATOR YBHD"/>
    <property type="match status" value="1"/>
</dbReference>
<dbReference type="InterPro" id="IPR000847">
    <property type="entry name" value="LysR_HTH_N"/>
</dbReference>
<dbReference type="AlphaFoldDB" id="A0A975SKP0"/>
<dbReference type="EMBL" id="CP064782">
    <property type="protein sequence ID" value="QWT48111.1"/>
    <property type="molecule type" value="Genomic_DNA"/>
</dbReference>
<evidence type="ECO:0000256" key="3">
    <source>
        <dbReference type="ARBA" id="ARBA00023163"/>
    </source>
</evidence>
<dbReference type="PANTHER" id="PTHR30419:SF2">
    <property type="entry name" value="LYSR FAMILY TRANSCRIPTIONAL REGULATOR"/>
    <property type="match status" value="1"/>
</dbReference>
<accession>A0A975SKP0</accession>
<protein>
    <submittedName>
        <fullName evidence="5">LysR family transcriptional regulator</fullName>
    </submittedName>
</protein>
<keyword evidence="6" id="KW-1185">Reference proteome</keyword>
<dbReference type="Pfam" id="PF03466">
    <property type="entry name" value="LysR_substrate"/>
    <property type="match status" value="1"/>
</dbReference>
<evidence type="ECO:0000313" key="5">
    <source>
        <dbReference type="EMBL" id="QWT48111.1"/>
    </source>
</evidence>
<reference evidence="5" key="1">
    <citation type="submission" date="2020-11" db="EMBL/GenBank/DDBJ databases">
        <title>Azospira inquinata sp. nov.</title>
        <authorList>
            <person name="Moe W.M."/>
            <person name="Mikes M.C."/>
        </authorList>
    </citation>
    <scope>NUCLEOTIDE SEQUENCE</scope>
    <source>
        <strain evidence="5">Azo-3</strain>
    </source>
</reference>